<keyword evidence="19" id="KW-1185">Reference proteome</keyword>
<dbReference type="FunFam" id="2.60.40.10:FF:000186">
    <property type="entry name" value="Hemicentin 1"/>
    <property type="match status" value="4"/>
</dbReference>
<evidence type="ECO:0000256" key="13">
    <source>
        <dbReference type="SAM" id="MobiDB-lite"/>
    </source>
</evidence>
<dbReference type="PROSITE" id="PS00010">
    <property type="entry name" value="ASX_HYDROXYL"/>
    <property type="match status" value="3"/>
</dbReference>
<dbReference type="InterPro" id="IPR006605">
    <property type="entry name" value="G2_nidogen/fibulin_G2F"/>
</dbReference>
<dbReference type="Pfam" id="PF13927">
    <property type="entry name" value="Ig_3"/>
    <property type="match status" value="8"/>
</dbReference>
<evidence type="ECO:0000256" key="4">
    <source>
        <dbReference type="ARBA" id="ARBA00022530"/>
    </source>
</evidence>
<dbReference type="GO" id="GO:0005509">
    <property type="term" value="F:calcium ion binding"/>
    <property type="evidence" value="ECO:0007669"/>
    <property type="project" value="InterPro"/>
</dbReference>
<evidence type="ECO:0000256" key="12">
    <source>
        <dbReference type="PROSITE-ProRule" id="PRU00076"/>
    </source>
</evidence>
<feature type="domain" description="Ig-like" evidence="16">
    <location>
        <begin position="1416"/>
        <end position="1505"/>
    </location>
</feature>
<dbReference type="Proteomes" id="UP000694393">
    <property type="component" value="Unplaced"/>
</dbReference>
<dbReference type="InterPro" id="IPR009030">
    <property type="entry name" value="Growth_fac_rcpt_cys_sf"/>
</dbReference>
<dbReference type="CDD" id="cd00096">
    <property type="entry name" value="Ig"/>
    <property type="match status" value="8"/>
</dbReference>
<evidence type="ECO:0000256" key="9">
    <source>
        <dbReference type="ARBA" id="ARBA00023157"/>
    </source>
</evidence>
<dbReference type="InterPro" id="IPR026823">
    <property type="entry name" value="cEGF"/>
</dbReference>
<dbReference type="FunFam" id="2.60.40.10:FF:000130">
    <property type="entry name" value="Hemicentin 1"/>
    <property type="match status" value="9"/>
</dbReference>
<dbReference type="FunFam" id="2.60.40.10:FF:001348">
    <property type="entry name" value="Hemicentin 2"/>
    <property type="match status" value="1"/>
</dbReference>
<evidence type="ECO:0000256" key="5">
    <source>
        <dbReference type="ARBA" id="ARBA00022536"/>
    </source>
</evidence>
<feature type="domain" description="Ig-like" evidence="16">
    <location>
        <begin position="2255"/>
        <end position="2343"/>
    </location>
</feature>
<evidence type="ECO:0008006" key="20">
    <source>
        <dbReference type="Google" id="ProtNLM"/>
    </source>
</evidence>
<feature type="domain" description="Ig-like" evidence="16">
    <location>
        <begin position="3174"/>
        <end position="3263"/>
    </location>
</feature>
<dbReference type="PROSITE" id="PS00290">
    <property type="entry name" value="IG_MHC"/>
    <property type="match status" value="1"/>
</dbReference>
<evidence type="ECO:0000256" key="2">
    <source>
        <dbReference type="ARBA" id="ARBA00009588"/>
    </source>
</evidence>
<dbReference type="InterPro" id="IPR013783">
    <property type="entry name" value="Ig-like_fold"/>
</dbReference>
<feature type="domain" description="Ig-like" evidence="16">
    <location>
        <begin position="1232"/>
        <end position="1319"/>
    </location>
</feature>
<feature type="domain" description="EGF-like" evidence="15">
    <location>
        <begin position="4448"/>
        <end position="4487"/>
    </location>
</feature>
<evidence type="ECO:0000313" key="19">
    <source>
        <dbReference type="Proteomes" id="UP000694393"/>
    </source>
</evidence>
<dbReference type="InterPro" id="IPR007110">
    <property type="entry name" value="Ig-like_dom"/>
</dbReference>
<evidence type="ECO:0000256" key="6">
    <source>
        <dbReference type="ARBA" id="ARBA00022729"/>
    </source>
</evidence>
<comment type="similarity">
    <text evidence="2">Belongs to the immunoglobulin superfamily. DCC family.</text>
</comment>
<evidence type="ECO:0000256" key="8">
    <source>
        <dbReference type="ARBA" id="ARBA00022837"/>
    </source>
</evidence>
<dbReference type="InterPro" id="IPR013098">
    <property type="entry name" value="Ig_I-set"/>
</dbReference>
<dbReference type="InterPro" id="IPR003006">
    <property type="entry name" value="Ig/MHC_CS"/>
</dbReference>
<dbReference type="PROSITE" id="PS50026">
    <property type="entry name" value="EGF_3"/>
    <property type="match status" value="3"/>
</dbReference>
<accession>A0A8C8S2N8</accession>
<evidence type="ECO:0000259" key="16">
    <source>
        <dbReference type="PROSITE" id="PS50835"/>
    </source>
</evidence>
<dbReference type="InterPro" id="IPR049883">
    <property type="entry name" value="NOTCH1_EGF-like"/>
</dbReference>
<evidence type="ECO:0000256" key="10">
    <source>
        <dbReference type="ARBA" id="ARBA00023180"/>
    </source>
</evidence>
<feature type="domain" description="Ig-like" evidence="16">
    <location>
        <begin position="2441"/>
        <end position="2536"/>
    </location>
</feature>
<evidence type="ECO:0000256" key="3">
    <source>
        <dbReference type="ARBA" id="ARBA00022525"/>
    </source>
</evidence>
<organism evidence="18 19">
    <name type="scientific">Pelusios castaneus</name>
    <name type="common">West African mud turtle</name>
    <dbReference type="NCBI Taxonomy" id="367368"/>
    <lineage>
        <taxon>Eukaryota</taxon>
        <taxon>Metazoa</taxon>
        <taxon>Chordata</taxon>
        <taxon>Craniata</taxon>
        <taxon>Vertebrata</taxon>
        <taxon>Euteleostomi</taxon>
        <taxon>Archelosauria</taxon>
        <taxon>Testudinata</taxon>
        <taxon>Testudines</taxon>
        <taxon>Pleurodira</taxon>
        <taxon>Pelomedusidae</taxon>
        <taxon>Pelusios</taxon>
    </lineage>
</organism>
<dbReference type="GO" id="GO:0007156">
    <property type="term" value="P:homophilic cell adhesion via plasma membrane adhesion molecules"/>
    <property type="evidence" value="ECO:0007669"/>
    <property type="project" value="TreeGrafter"/>
</dbReference>
<dbReference type="Pfam" id="PF07645">
    <property type="entry name" value="EGF_CA"/>
    <property type="match status" value="3"/>
</dbReference>
<proteinExistence type="inferred from homology"/>
<dbReference type="InterPro" id="IPR000152">
    <property type="entry name" value="EGF-type_Asp/Asn_hydroxyl_site"/>
</dbReference>
<dbReference type="InterPro" id="IPR003598">
    <property type="entry name" value="Ig_sub2"/>
</dbReference>
<keyword evidence="4" id="KW-0272">Extracellular matrix</keyword>
<dbReference type="FunFam" id="2.60.40.10:FF:000706">
    <property type="entry name" value="Hemicentin 1"/>
    <property type="match status" value="1"/>
</dbReference>
<feature type="domain" description="Ig-like" evidence="16">
    <location>
        <begin position="1049"/>
        <end position="1138"/>
    </location>
</feature>
<keyword evidence="10" id="KW-0325">Glycoprotein</keyword>
<dbReference type="PROSITE" id="PS50835">
    <property type="entry name" value="IG_LIKE"/>
    <property type="match status" value="36"/>
</dbReference>
<dbReference type="Ensembl" id="ENSPCET00000013922.1">
    <property type="protein sequence ID" value="ENSPCEP00000013429.1"/>
    <property type="gene ID" value="ENSPCEG00000009905.1"/>
</dbReference>
<evidence type="ECO:0000259" key="15">
    <source>
        <dbReference type="PROSITE" id="PS50026"/>
    </source>
</evidence>
<dbReference type="FunFam" id="3.40.50.410:FF:000032">
    <property type="entry name" value="Hemicentin 1"/>
    <property type="match status" value="1"/>
</dbReference>
<comment type="caution">
    <text evidence="12">Lacks conserved residue(s) required for the propagation of feature annotation.</text>
</comment>
<dbReference type="Gene3D" id="3.40.50.410">
    <property type="entry name" value="von Willebrand factor, type A domain"/>
    <property type="match status" value="1"/>
</dbReference>
<dbReference type="InterPro" id="IPR013106">
    <property type="entry name" value="Ig_V-set"/>
</dbReference>
<dbReference type="PANTHER" id="PTHR45080:SF28">
    <property type="entry name" value="HEMICENTIN-2"/>
    <property type="match status" value="1"/>
</dbReference>
<dbReference type="GO" id="GO:0005886">
    <property type="term" value="C:plasma membrane"/>
    <property type="evidence" value="ECO:0007669"/>
    <property type="project" value="TreeGrafter"/>
</dbReference>
<dbReference type="FunFam" id="2.10.25.10:FF:000010">
    <property type="entry name" value="Pro-epidermal growth factor"/>
    <property type="match status" value="1"/>
</dbReference>
<dbReference type="FunFam" id="2.60.40.10:FF:000189">
    <property type="entry name" value="Neogenin isoform 3"/>
    <property type="match status" value="1"/>
</dbReference>
<dbReference type="Pfam" id="PF07679">
    <property type="entry name" value="I-set"/>
    <property type="match status" value="26"/>
</dbReference>
<dbReference type="InterPro" id="IPR000742">
    <property type="entry name" value="EGF"/>
</dbReference>
<feature type="domain" description="Ig-like" evidence="16">
    <location>
        <begin position="1659"/>
        <end position="1747"/>
    </location>
</feature>
<feature type="domain" description="Ig-like" evidence="16">
    <location>
        <begin position="3632"/>
        <end position="3718"/>
    </location>
</feature>
<feature type="domain" description="Ig-like" evidence="16">
    <location>
        <begin position="2159"/>
        <end position="2247"/>
    </location>
</feature>
<feature type="domain" description="Ig-like" evidence="16">
    <location>
        <begin position="420"/>
        <end position="506"/>
    </location>
</feature>
<dbReference type="FunFam" id="2.60.40.10:FF:000032">
    <property type="entry name" value="palladin isoform X1"/>
    <property type="match status" value="4"/>
</dbReference>
<keyword evidence="11" id="KW-0393">Immunoglobulin domain</keyword>
<dbReference type="PROSITE" id="PS50993">
    <property type="entry name" value="NIDOGEN_G2"/>
    <property type="match status" value="1"/>
</dbReference>
<dbReference type="SMART" id="SM00179">
    <property type="entry name" value="EGF_CA"/>
    <property type="match status" value="5"/>
</dbReference>
<feature type="domain" description="Ig-like" evidence="16">
    <location>
        <begin position="782"/>
        <end position="865"/>
    </location>
</feature>
<feature type="domain" description="Ig-like" evidence="16">
    <location>
        <begin position="2348"/>
        <end position="2435"/>
    </location>
</feature>
<feature type="domain" description="Ig-like" evidence="16">
    <location>
        <begin position="961"/>
        <end position="1044"/>
    </location>
</feature>
<dbReference type="CDD" id="cd00198">
    <property type="entry name" value="vWFA"/>
    <property type="match status" value="1"/>
</dbReference>
<feature type="domain" description="Ig-like" evidence="16">
    <location>
        <begin position="3451"/>
        <end position="3537"/>
    </location>
</feature>
<keyword evidence="8" id="KW-0106">Calcium</keyword>
<feature type="domain" description="Nidogen G2 beta-barrel" evidence="17">
    <location>
        <begin position="3992"/>
        <end position="4214"/>
    </location>
</feature>
<feature type="chain" id="PRO_5034267210" description="Hemicentin-2" evidence="14">
    <location>
        <begin position="21"/>
        <end position="4641"/>
    </location>
</feature>
<dbReference type="Gene3D" id="2.60.40.10">
    <property type="entry name" value="Immunoglobulins"/>
    <property type="match status" value="37"/>
</dbReference>
<dbReference type="SMART" id="SM00408">
    <property type="entry name" value="IGc2"/>
    <property type="match status" value="37"/>
</dbReference>
<dbReference type="SUPFAM" id="SSF48726">
    <property type="entry name" value="Immunoglobulin"/>
    <property type="match status" value="37"/>
</dbReference>
<feature type="domain" description="Ig-like" evidence="16">
    <location>
        <begin position="2711"/>
        <end position="2793"/>
    </location>
</feature>
<dbReference type="PROSITE" id="PS01186">
    <property type="entry name" value="EGF_2"/>
    <property type="match status" value="2"/>
</dbReference>
<feature type="domain" description="Ig-like" evidence="16">
    <location>
        <begin position="1561"/>
        <end position="1656"/>
    </location>
</feature>
<feature type="domain" description="Ig-like" evidence="16">
    <location>
        <begin position="3542"/>
        <end position="3628"/>
    </location>
</feature>
<feature type="domain" description="Ig-like" evidence="16">
    <location>
        <begin position="3358"/>
        <end position="3446"/>
    </location>
</feature>
<feature type="domain" description="EGF-like" evidence="15">
    <location>
        <begin position="4298"/>
        <end position="4333"/>
    </location>
</feature>
<dbReference type="Pfam" id="PF12662">
    <property type="entry name" value="cEGF"/>
    <property type="match status" value="1"/>
</dbReference>
<dbReference type="Gene3D" id="2.40.155.10">
    <property type="entry name" value="Green fluorescent protein"/>
    <property type="match status" value="1"/>
</dbReference>
<feature type="domain" description="Ig-like" evidence="16">
    <location>
        <begin position="3812"/>
        <end position="3898"/>
    </location>
</feature>
<feature type="domain" description="Ig-like" evidence="16">
    <location>
        <begin position="1324"/>
        <end position="1411"/>
    </location>
</feature>
<protein>
    <recommendedName>
        <fullName evidence="20">Hemicentin-2</fullName>
    </recommendedName>
</protein>
<feature type="domain" description="Ig-like" evidence="16">
    <location>
        <begin position="3903"/>
        <end position="3988"/>
    </location>
</feature>
<feature type="domain" description="Ig-like" evidence="16">
    <location>
        <begin position="2022"/>
        <end position="2089"/>
    </location>
</feature>
<dbReference type="FunFam" id="2.10.25.10:FF:000210">
    <property type="entry name" value="Hemicentin 1"/>
    <property type="match status" value="1"/>
</dbReference>
<evidence type="ECO:0000259" key="17">
    <source>
        <dbReference type="PROSITE" id="PS50993"/>
    </source>
</evidence>
<evidence type="ECO:0000256" key="11">
    <source>
        <dbReference type="ARBA" id="ARBA00023319"/>
    </source>
</evidence>
<feature type="domain" description="Ig-like" evidence="16">
    <location>
        <begin position="3723"/>
        <end position="3807"/>
    </location>
</feature>
<feature type="domain" description="Ig-like" evidence="16">
    <location>
        <begin position="1141"/>
        <end position="1227"/>
    </location>
</feature>
<reference evidence="18" key="1">
    <citation type="submission" date="2025-08" db="UniProtKB">
        <authorList>
            <consortium name="Ensembl"/>
        </authorList>
    </citation>
    <scope>IDENTIFICATION</scope>
</reference>
<dbReference type="SMART" id="SM00409">
    <property type="entry name" value="IG"/>
    <property type="match status" value="37"/>
</dbReference>
<feature type="domain" description="Ig-like" evidence="16">
    <location>
        <begin position="2804"/>
        <end position="2894"/>
    </location>
</feature>
<dbReference type="InterPro" id="IPR056861">
    <property type="entry name" value="HMCN1-like_VWA"/>
</dbReference>
<dbReference type="PANTHER" id="PTHR45080">
    <property type="entry name" value="CONTACTIN 5"/>
    <property type="match status" value="1"/>
</dbReference>
<dbReference type="SMART" id="SM00682">
    <property type="entry name" value="G2F"/>
    <property type="match status" value="1"/>
</dbReference>
<feature type="domain" description="Ig-like" evidence="16">
    <location>
        <begin position="3266"/>
        <end position="3353"/>
    </location>
</feature>
<feature type="domain" description="Ig-like" evidence="16">
    <location>
        <begin position="2992"/>
        <end position="3081"/>
    </location>
</feature>
<comment type="subcellular location">
    <subcellularLocation>
        <location evidence="1">Secreted</location>
        <location evidence="1">Extracellular space</location>
        <location evidence="1">Extracellular matrix</location>
    </subcellularLocation>
</comment>
<keyword evidence="5 12" id="KW-0245">EGF-like domain</keyword>
<dbReference type="InterPro" id="IPR009017">
    <property type="entry name" value="GFP"/>
</dbReference>
<evidence type="ECO:0000256" key="14">
    <source>
        <dbReference type="SAM" id="SignalP"/>
    </source>
</evidence>
<dbReference type="SUPFAM" id="SSF57184">
    <property type="entry name" value="Growth factor receptor domain"/>
    <property type="match status" value="2"/>
</dbReference>
<dbReference type="Pfam" id="PF25106">
    <property type="entry name" value="VWA_4"/>
    <property type="match status" value="1"/>
</dbReference>
<feature type="domain" description="Ig-like" evidence="16">
    <location>
        <begin position="2617"/>
        <end position="2707"/>
    </location>
</feature>
<name>A0A8C8S2N8_9SAUR</name>
<evidence type="ECO:0000313" key="18">
    <source>
        <dbReference type="Ensembl" id="ENSPCEP00000013429.1"/>
    </source>
</evidence>
<feature type="domain" description="Ig-like" evidence="16">
    <location>
        <begin position="1831"/>
        <end position="1919"/>
    </location>
</feature>
<dbReference type="FunFam" id="2.60.40.10:FF:000503">
    <property type="entry name" value="Hemicentin 1"/>
    <property type="match status" value="1"/>
</dbReference>
<keyword evidence="9 12" id="KW-1015">Disulfide bond</keyword>
<keyword evidence="3" id="KW-0964">Secreted</keyword>
<dbReference type="SUPFAM" id="SSF53300">
    <property type="entry name" value="vWA-like"/>
    <property type="match status" value="1"/>
</dbReference>
<feature type="domain" description="Ig-like" evidence="16">
    <location>
        <begin position="870"/>
        <end position="956"/>
    </location>
</feature>
<dbReference type="InterPro" id="IPR003599">
    <property type="entry name" value="Ig_sub"/>
</dbReference>
<feature type="domain" description="Ig-like" evidence="16">
    <location>
        <begin position="604"/>
        <end position="689"/>
    </location>
</feature>
<dbReference type="Gene3D" id="2.10.25.10">
    <property type="entry name" value="Laminin"/>
    <property type="match status" value="5"/>
</dbReference>
<dbReference type="FunFam" id="2.10.25.10:FF:000352">
    <property type="entry name" value="Hemicentin 1"/>
    <property type="match status" value="1"/>
</dbReference>
<feature type="domain" description="Ig-like" evidence="16">
    <location>
        <begin position="1922"/>
        <end position="2014"/>
    </location>
</feature>
<feature type="domain" description="Ig-like" evidence="16">
    <location>
        <begin position="694"/>
        <end position="777"/>
    </location>
</feature>
<dbReference type="InterPro" id="IPR050958">
    <property type="entry name" value="Cell_Adh-Cytoskel_Orgn"/>
</dbReference>
<dbReference type="CDD" id="cd00054">
    <property type="entry name" value="EGF_CA"/>
    <property type="match status" value="5"/>
</dbReference>
<feature type="domain" description="Ig-like" evidence="16">
    <location>
        <begin position="508"/>
        <end position="591"/>
    </location>
</feature>
<reference evidence="18" key="2">
    <citation type="submission" date="2025-09" db="UniProtKB">
        <authorList>
            <consortium name="Ensembl"/>
        </authorList>
    </citation>
    <scope>IDENTIFICATION</scope>
</reference>
<dbReference type="SUPFAM" id="SSF54511">
    <property type="entry name" value="GFP-like"/>
    <property type="match status" value="1"/>
</dbReference>
<dbReference type="InterPro" id="IPR056475">
    <property type="entry name" value="GBD_Hemicentin/VWA7"/>
</dbReference>
<dbReference type="FunFam" id="2.60.40.10:FF:000285">
    <property type="entry name" value="Hemicentin 1"/>
    <property type="match status" value="1"/>
</dbReference>
<evidence type="ECO:0000256" key="1">
    <source>
        <dbReference type="ARBA" id="ARBA00004498"/>
    </source>
</evidence>
<dbReference type="SMART" id="SM00181">
    <property type="entry name" value="EGF"/>
    <property type="match status" value="5"/>
</dbReference>
<feature type="region of interest" description="Disordered" evidence="13">
    <location>
        <begin position="1766"/>
        <end position="1790"/>
    </location>
</feature>
<evidence type="ECO:0000256" key="7">
    <source>
        <dbReference type="ARBA" id="ARBA00022737"/>
    </source>
</evidence>
<dbReference type="Pfam" id="PF23560">
    <property type="entry name" value="GBD_Hemicentin"/>
    <property type="match status" value="1"/>
</dbReference>
<sequence length="4641" mass="497692">MHHRAGLLLGLWLLVAPCLGESTPQAGGVTLAFVFDVTGSMYDDLVQVIDGASRILERTLSRRTKAISNYALIPFHDPEVGPATLTADPEEFQRALRGLYVQGGGDCPEMSVGAIKLAVEVSHPGSFIYVFTDARAKDYTLKQELLQLLQLKQSQVVFVLTGDCGDRSHPGYRVYEEIAATSSGQIFHLDKQQVKEVLKWVEEAVQASKVHLLSTDHEQGGEHTWLVPFDPSLKEVTISVSGPAPEIEVRDPSGKILQKGRGLEEHLNIPNSAKVLAIKPHQSGVWSIKIQSSGRHSVRITGVSRINFQASFSPQHTFDLTHPRERPVHGLPNSVLINCTGLDPPGHLKGMELYENSGQPLLSLPTWRFPNDSSSQLWVGPQFQAPTGSFLLKVTGEDSTGHPLQRVSGVTYTSVVPGLPQVNMPSEIQAYHNQSLLITCAAQSEVPFRLKLSRAGKTLGEDQLFTGSGSSRWEIPLVSGSDEGFYECTATSKVGAVRVRGHLSVTEPPPSLLPPRNITAVPGERVVMSCPVSGDVAYNLTWCREGKVLQPEEGRARILQNLSLEIAGVQLGDGGRYECMARNAHGTANASIWLFLVSRCAEAPRVRVPASSQPFARGGEVRLNCTVTGHPVPRISWKRWDHALEKGSRFLVDAQGTLIIKEAAPEDAGNYSCVATSPIGWDEQTVFLEYTESPQITAVTPAVQALLGEDAMLECRVSGVPSPQIIWYKGEQEVASSPPGALRGLLQLQAVQEGDAGEYICEAVSEAGVAFDGIRLEVGSPPRFSERPQDVSVEMGKGISLACCVEGHPPPLISWSRQDGKALTAQPGLLSTDWMLFRFVDQAIYVCEAQNVFGKIQAEIKLMVTGHVAPEIAAGAPVIHAHEGQPVSLPCIILAGKPLPDRQWLMDGQPVSPLSRHSVRVDGSFHIDQAFQEDAGKYTCVVTNAVGSRSQNVTLTIHVPPSIQPTPALYTANEGVAVTLPCNASGVPSPTVAWSKPLSSQSPHYHIHRDRSLLIPLPSAGDSGIYVCTATNPVGFSSREIQLSVNTKPRISSNRSRESAGPIRILAVVGHETTLPCEVHGYPSPVVVWTQESRPLHSTLPSGSLRLAEPKVTDSGLYTCTAVNPAGNSSLSYHLEVQVPPHVQPGPKILKVLVGHTLDLPCVAHGTPVPKLRWSKDGNPLMVGDQDFLEGPNGTINILDVQLSDSGRYRCTAASGAGEDTVEFVVEVLEPPYLDDSADVLLERVQHENVTLPCPAKGVPKPAILWLKNSAELPGSFPGFSVLDEGSLMIDSALPRDSGDYMCLATNEAGSVRRTTKLVVYAPPEMRGDGRQKNVSIMANQLLTLDCNVSGIPAPTVTWYKDGQLVSWGSLHFLSGAQTIRFHSVQKEDAGSYTCKAVNRAGEAQRHFQVLVLVSPVVYGSESPHNVSALVGSEAELQCRTSGVPSPQVEWMKDGQPLALTDSRIRLLEQGQILRIQSSQLRDQGKYQCLAFNQAGQQKKAFQLSCTRWSLGPIRFLCGIPPGLAPTGDRLVTDKAGCQGAAACLYSEDPGANAICVSPAPPVPPAIEGESQEGRTVEVVVGQQLVLECPASGQPQPALSWLKNGLPLPQSNGTQILGAGMVLRIGRVLEGSGGTYTCVASRPAGERVIRYSVVVQAPPRLLIEEGEGHVTAIVNDSLRIPCHAPGIPAPEIQWLKNGQPIGEADGVLMPEGGRMLWIPRVRLGDGGLYACKASSEPSGHGAEVQVSVQGEKGAARCRLTYPAVGEASPQRSAGTAGKQPGASCWAARPQPVRRPSIEKVDVMDEGVYSCVATNPAGEGRQAVMLKVLVPPNIEPGEVNQTIPENSPASFECLASGMPTPNVSWYKGPQLLSASPGLVLSGDGRRLQIERAQVSDAGSYRCVASSEAGSSVLHYSLRVTVPPRITSGPSLVAVVPNERVELVCEAAGIPAPMLTWLKDGNPVSSAAPGGLQVSILSGGRILSLASAHLSDSGTYSCVATSALGEDRRDASVLVSDPGSLLASCPVNTSSPRPHMWWLQDCLHLRDSAMGWFSALQRGLSVEHVQVRDAGRYTCEVLSRWGRSEKHYNLNIWGKSSLPTMCWPSMRRDKDVPWPRVLMSVSLVTTQRNPEWSLLSLGAVRLWVGESFCLTPSFFVFLVPPSIENAGKEDSVKVPEGQSISWSCVATGNPKPEIIWLKDGSPLRSRDTHYISPDGSVLQIKRTTLSSAGRYSCVASNSVADETKHYLLSVLVSPMFPGASYEGATDNVTVVINNPISLTCEALAYPSPTITWLKDEVPFQASRNVQLLPGGRGLQILNARAEDAGRYTCIVTNEVGEAVKNYEVQVFVPPWIAKDNAVGEFAVKEVKTKVNSTLTLECESWAVPEPTIQWYKDGQVGHIQVLSEGQILRIRPALVSDSGLYTCIATNPVGEADKDFSVHIQVPPLLWRQGNLSVAQEEDQEGKVLEVMVNSPTSLYCDTNAIPPPKLSWYKDGEPLSAAEGVVVLLGGRVLQIPAVRAEDTGRYTCRAANEAGEDSLHYQLMVLTSVRKGNLHTWPCMYRVCRRAEGCGSFASPVWVSVSFLEGLEFLSAKAIPLCRKFPAPRPAIRAPSLSLPGEVPPIITKTPGGRQEVVKVRAGEAAILQCEADALPEPVVTWYKNGHQLALGNGAQTLLGGQRLEIENTQVSDKGLYSCKVTSVAGEAEQSFLLTIQVPLAIENPHQETVFGAVGSLLVLTCKAIGVPSPAITWLKDGAPLESSVEHGVVPRGGQLHISPLQPFHRGQYTCLAQSLEAEARKEFIVWVQVAPRILNADSPSEHNILEGRGVKLPCEVEGEPAPEVTWLKDGRPLERHTALHHQLSPDGSSLLLGGLRASDSGAYTCLAQNRAGEDTKLHMLNVLVPPTLKRGTNDSEVIRSLVLGRVTMECQAQGSPPLQISWLRDGLPLPLSHRVRLLSTGRTLRIAPVQDSDAGIYTCVASNGAGVAERSFVLQIQVPPVLEPSQSSEDTTAVPGSAVTFACAASGSPLPTLTWLKDGRPLILQNHLEPNSSGARLYLESVQPADSGVYSCVAGNEAGETSKHFHLSVLEPPHIEDAAQPMEVSVAIGAPLELLCTAAGVPAPHVTWEKDGQLLARLGIMAWNGSSLRIESDDAGLYTCLAVNPAGEDGKSFRVQTEVPPAMGSSEPRSITALLGRQLTLECPVDSDPPPHVEWYQGVSLLQEDARVRFLARGRFLEIQALRVPDGGEYSCTASHALGRTSLRFHVDIHAAPAIKPGPLMVHTAVNKSVLLPCQSEGLPTPQITWRKDGLLLLPAGSPRLELLADGSLRIGPVQVQDAGHYLCVASSPAGSDRQGLDLQIVVPPAIAPGPSNLTLTAHSPASLACETTGLPKPHVSWKKNGQPLTVNLPQSRYRLLPSGSLLIGSPSLQDAAQFECIAANPVGEAHRLVAVAVRVPPTIADDRTDFIATRMAPAVLTCYASGVPAPTVSWSKDGAQLGNRGSGYRVSPTGALEINRALPIHTGRYTCTARNAAGVAHKHLQLTVQESPVVKSLARMVRAMVNAGAVLPCEASGIPRPVITWQKEGINIPSGAGFKVLPNGHLHLSRASVEDAGIYLCVAQNPSGTALGKTRLIVQVPPDIEPGRPELSVLQGSQVLLPCVAQGIPEPRVTWSKDGVPVQGREGRFALLPSGELMLKDSQGRDAGTYTCTAENSAGKATRQLFLSVHIPPAFTVLPRDLALNRGERLMLRCVAKGNPMPHITWTVNNKPVTAGVWEQSGQSTLQREAVTKEDGGPYACVAENSVGSVKAVALISVKEAPILPGEVSAYQVETLGANALLTCEAHGDPAPVIHWNKNGLPVRSSPHLRQLQNGSLAIYGTVSDDAGHYKCVAENEVGTVEKMLTLTLQSAPVFTVKPRDLVLGAGEMAILHCQATGEPAPTVEWTRAGKPLQENHRVQILANSTLLISATEETDRGLYQCVAHNLMGSSVVQAFLTVRGDPIRVQGSLIGIINDEEFGIACLNATVMGDPRSGTVTIWSSIGNVPPAVGPLMRVLVTTIAPIYWSFARQSGSTRNGLSLTNGVFKQESQVEFTTGEILRITHVARGLDAGGTLLLDVVVNGLVPESVADAAVIFQDFSERYIQTGAGQLHVESVQSFLQDGFPVRIRGNHSIEYAADLGPQPSLVQYVQARAVRSSFSLASEQLLFQLSSSIHTEANGEPCPPGFALEGTVTPFPCIPDHDECAATESPCSHVCHNFVGSFSCSCPAGYALVPDGRECRGKKGAALPSLPYLRPRTVIHPLFSFSDVDECAEGSHACHYSQICVNTVGGHHCTCPRGYRTQGTGRPCLDINECQRVPPPCAFQCRNLLGSYKCLCPPGEALHADGKSCAGLEEAGGNVTRVGNRGTLLQWLRPSGRSPGRAYYTWFSFSQSAIGVGPGGQAQCPSGFTGRNGFCTDLDECQAQNLCQHECRNTEGSYQCLCPAGYRLQPNGGTCHDIDECTEGRIQCSPNQLCFNTRGGSQCLDTPCPAGYRRGSSPGMCFRRSSGGPLTLQYKLLTLPFGIPAGHDIVQLTTSSQGILPQNHTVFTLLEQDPGSPFALRDERGRGILSTLRPLHAAGVYRLKVQALTHSKQRPRSIFILFISISPYPY</sequence>
<dbReference type="FunFam" id="2.10.25.10:FF:000017">
    <property type="entry name" value="latent-transforming growth factor beta-binding protein 4 isoform X1"/>
    <property type="match status" value="1"/>
</dbReference>
<feature type="signal peptide" evidence="14">
    <location>
        <begin position="1"/>
        <end position="20"/>
    </location>
</feature>
<keyword evidence="6 14" id="KW-0732">Signal</keyword>
<dbReference type="InterPro" id="IPR036465">
    <property type="entry name" value="vWFA_dom_sf"/>
</dbReference>
<dbReference type="Pfam" id="PF07474">
    <property type="entry name" value="G2F"/>
    <property type="match status" value="1"/>
</dbReference>
<dbReference type="InterPro" id="IPR001881">
    <property type="entry name" value="EGF-like_Ca-bd_dom"/>
</dbReference>
<feature type="domain" description="Ig-like" evidence="16">
    <location>
        <begin position="3086"/>
        <end position="3169"/>
    </location>
</feature>
<dbReference type="SMART" id="SM00406">
    <property type="entry name" value="IGv"/>
    <property type="match status" value="8"/>
</dbReference>
<feature type="disulfide bond" evidence="12">
    <location>
        <begin position="4452"/>
        <end position="4462"/>
    </location>
</feature>
<feature type="domain" description="EGF-like" evidence="15">
    <location>
        <begin position="4231"/>
        <end position="4271"/>
    </location>
</feature>
<feature type="domain" description="Ig-like" evidence="16">
    <location>
        <begin position="2899"/>
        <end position="2988"/>
    </location>
</feature>
<keyword evidence="7" id="KW-0677">Repeat</keyword>
<dbReference type="InterPro" id="IPR036179">
    <property type="entry name" value="Ig-like_dom_sf"/>
</dbReference>